<gene>
    <name evidence="7" type="ORF">F1654_06930</name>
</gene>
<evidence type="ECO:0000256" key="5">
    <source>
        <dbReference type="ARBA" id="ARBA00023136"/>
    </source>
</evidence>
<comment type="caution">
    <text evidence="7">The sequence shown here is derived from an EMBL/GenBank/DDBJ whole genome shotgun (WGS) entry which is preliminary data.</text>
</comment>
<dbReference type="InterPro" id="IPR004960">
    <property type="entry name" value="LipA_acyltrans"/>
</dbReference>
<evidence type="ECO:0000256" key="3">
    <source>
        <dbReference type="ARBA" id="ARBA00022519"/>
    </source>
</evidence>
<evidence type="ECO:0000256" key="2">
    <source>
        <dbReference type="ARBA" id="ARBA00022475"/>
    </source>
</evidence>
<keyword evidence="6 7" id="KW-0012">Acyltransferase</keyword>
<keyword evidence="5" id="KW-0472">Membrane</keyword>
<evidence type="ECO:0000313" key="8">
    <source>
        <dbReference type="Proteomes" id="UP000325122"/>
    </source>
</evidence>
<dbReference type="GO" id="GO:0016746">
    <property type="term" value="F:acyltransferase activity"/>
    <property type="evidence" value="ECO:0007669"/>
    <property type="project" value="UniProtKB-KW"/>
</dbReference>
<dbReference type="PANTHER" id="PTHR30606:SF10">
    <property type="entry name" value="PHOSPHATIDYLINOSITOL MANNOSIDE ACYLTRANSFERASE"/>
    <property type="match status" value="1"/>
</dbReference>
<evidence type="ECO:0000256" key="6">
    <source>
        <dbReference type="ARBA" id="ARBA00023315"/>
    </source>
</evidence>
<dbReference type="Proteomes" id="UP000325122">
    <property type="component" value="Unassembled WGS sequence"/>
</dbReference>
<evidence type="ECO:0000256" key="4">
    <source>
        <dbReference type="ARBA" id="ARBA00022679"/>
    </source>
</evidence>
<dbReference type="AlphaFoldDB" id="A0A5M6ZI95"/>
<name>A0A5M6ZI95_9PROT</name>
<dbReference type="GO" id="GO:0009247">
    <property type="term" value="P:glycolipid biosynthetic process"/>
    <property type="evidence" value="ECO:0007669"/>
    <property type="project" value="UniProtKB-ARBA"/>
</dbReference>
<dbReference type="Pfam" id="PF03279">
    <property type="entry name" value="Lip_A_acyltrans"/>
    <property type="match status" value="1"/>
</dbReference>
<keyword evidence="2" id="KW-1003">Cell membrane</keyword>
<organism evidence="7 8">
    <name type="scientific">Alkalicaulis satelles</name>
    <dbReference type="NCBI Taxonomy" id="2609175"/>
    <lineage>
        <taxon>Bacteria</taxon>
        <taxon>Pseudomonadati</taxon>
        <taxon>Pseudomonadota</taxon>
        <taxon>Alphaproteobacteria</taxon>
        <taxon>Maricaulales</taxon>
        <taxon>Maricaulaceae</taxon>
        <taxon>Alkalicaulis</taxon>
    </lineage>
</organism>
<evidence type="ECO:0000313" key="7">
    <source>
        <dbReference type="EMBL" id="KAA5803534.1"/>
    </source>
</evidence>
<proteinExistence type="predicted"/>
<dbReference type="RefSeq" id="WP_150022802.1">
    <property type="nucleotide sequence ID" value="NZ_VWOJ01000002.1"/>
</dbReference>
<accession>A0A5M6ZI95</accession>
<keyword evidence="4 7" id="KW-0808">Transferase</keyword>
<keyword evidence="3" id="KW-0997">Cell inner membrane</keyword>
<keyword evidence="8" id="KW-1185">Reference proteome</keyword>
<dbReference type="GO" id="GO:0005886">
    <property type="term" value="C:plasma membrane"/>
    <property type="evidence" value="ECO:0007669"/>
    <property type="project" value="UniProtKB-SubCell"/>
</dbReference>
<sequence>MTGFLTAVSNRIERLAWDAYTGGFRAMGLERASAAGAAIARRIGPMTGVHHIARTNMRIAFPDASESQLGAWLEAMWDNLGRTLGETANMDRIDMTPGGAHLEVVNLEALDAINTTGRAVVFVGGHFANWEMQPSFIGHYMHNCGVAYRAVNNPLVEARIRAMRERYGVNFFAPKGAAGARVIMSELKAGRSIAMLTDQKMNDGIAAPFLSRAAMTPSAPARMALRYGLDVVPMSLQRLNGVRFQITVHDPLERPEGTGSDAVLALTTRINAFLEDQIRAAPPQWFWVHRRFEKALYRKSDTSSASSASGSI</sequence>
<reference evidence="7 8" key="1">
    <citation type="submission" date="2019-09" db="EMBL/GenBank/DDBJ databases">
        <authorList>
            <person name="Kevbrin V."/>
            <person name="Grouzdev D.S."/>
        </authorList>
    </citation>
    <scope>NUCLEOTIDE SEQUENCE [LARGE SCALE GENOMIC DNA]</scope>
    <source>
        <strain evidence="7 8">G-192</strain>
    </source>
</reference>
<evidence type="ECO:0000256" key="1">
    <source>
        <dbReference type="ARBA" id="ARBA00004533"/>
    </source>
</evidence>
<dbReference type="EMBL" id="VWOJ01000002">
    <property type="protein sequence ID" value="KAA5803534.1"/>
    <property type="molecule type" value="Genomic_DNA"/>
</dbReference>
<dbReference type="CDD" id="cd07984">
    <property type="entry name" value="LPLAT_LABLAT-like"/>
    <property type="match status" value="1"/>
</dbReference>
<dbReference type="PANTHER" id="PTHR30606">
    <property type="entry name" value="LIPID A BIOSYNTHESIS LAUROYL ACYLTRANSFERASE"/>
    <property type="match status" value="1"/>
</dbReference>
<protein>
    <submittedName>
        <fullName evidence="7">Lysophospholipid acyltransferase family protein</fullName>
    </submittedName>
</protein>
<comment type="subcellular location">
    <subcellularLocation>
        <location evidence="1">Cell inner membrane</location>
    </subcellularLocation>
</comment>